<reference evidence="1" key="1">
    <citation type="journal article" date="2022" name="bioRxiv">
        <title>Sequencing and chromosome-scale assembly of the giantPleurodeles waltlgenome.</title>
        <authorList>
            <person name="Brown T."/>
            <person name="Elewa A."/>
            <person name="Iarovenko S."/>
            <person name="Subramanian E."/>
            <person name="Araus A.J."/>
            <person name="Petzold A."/>
            <person name="Susuki M."/>
            <person name="Suzuki K.-i.T."/>
            <person name="Hayashi T."/>
            <person name="Toyoda A."/>
            <person name="Oliveira C."/>
            <person name="Osipova E."/>
            <person name="Leigh N.D."/>
            <person name="Simon A."/>
            <person name="Yun M.H."/>
        </authorList>
    </citation>
    <scope>NUCLEOTIDE SEQUENCE</scope>
    <source>
        <strain evidence="1">20211129_DDA</strain>
        <tissue evidence="1">Liver</tissue>
    </source>
</reference>
<proteinExistence type="predicted"/>
<dbReference type="AlphaFoldDB" id="A0AAV7S990"/>
<dbReference type="Proteomes" id="UP001066276">
    <property type="component" value="Chromosome 4_2"/>
</dbReference>
<keyword evidence="2" id="KW-1185">Reference proteome</keyword>
<protein>
    <submittedName>
        <fullName evidence="1">Uncharacterized protein</fullName>
    </submittedName>
</protein>
<evidence type="ECO:0000313" key="2">
    <source>
        <dbReference type="Proteomes" id="UP001066276"/>
    </source>
</evidence>
<evidence type="ECO:0000313" key="1">
    <source>
        <dbReference type="EMBL" id="KAJ1160144.1"/>
    </source>
</evidence>
<gene>
    <name evidence="1" type="ORF">NDU88_000646</name>
</gene>
<sequence length="139" mass="14999">MRPSDLEGEVPFLVPSASDCCVGGRSRVSPPLDCWNIQSIKPPEQRITKILGFPSSTKSQTSRDTQIPGLHFLIFPGLVPPPVPSEKRSTYNAESILFLSNGFGPKFRGLVGLLYSNPTAHVQMFLTAGRGGEETGDLG</sequence>
<name>A0AAV7S990_PLEWA</name>
<dbReference type="EMBL" id="JANPWB010000008">
    <property type="protein sequence ID" value="KAJ1160144.1"/>
    <property type="molecule type" value="Genomic_DNA"/>
</dbReference>
<organism evidence="1 2">
    <name type="scientific">Pleurodeles waltl</name>
    <name type="common">Iberian ribbed newt</name>
    <dbReference type="NCBI Taxonomy" id="8319"/>
    <lineage>
        <taxon>Eukaryota</taxon>
        <taxon>Metazoa</taxon>
        <taxon>Chordata</taxon>
        <taxon>Craniata</taxon>
        <taxon>Vertebrata</taxon>
        <taxon>Euteleostomi</taxon>
        <taxon>Amphibia</taxon>
        <taxon>Batrachia</taxon>
        <taxon>Caudata</taxon>
        <taxon>Salamandroidea</taxon>
        <taxon>Salamandridae</taxon>
        <taxon>Pleurodelinae</taxon>
        <taxon>Pleurodeles</taxon>
    </lineage>
</organism>
<comment type="caution">
    <text evidence="1">The sequence shown here is derived from an EMBL/GenBank/DDBJ whole genome shotgun (WGS) entry which is preliminary data.</text>
</comment>
<accession>A0AAV7S990</accession>